<name>A0A6A4HMS1_9AGAR</name>
<evidence type="ECO:0000256" key="3">
    <source>
        <dbReference type="ARBA" id="ARBA00022596"/>
    </source>
</evidence>
<keyword evidence="4" id="KW-0028">Amino-acid biosynthesis</keyword>
<evidence type="ECO:0000256" key="6">
    <source>
        <dbReference type="ARBA" id="ARBA00022964"/>
    </source>
</evidence>
<dbReference type="Pfam" id="PF03079">
    <property type="entry name" value="ARD"/>
    <property type="match status" value="1"/>
</dbReference>
<evidence type="ECO:0000256" key="1">
    <source>
        <dbReference type="ARBA" id="ARBA00000428"/>
    </source>
</evidence>
<keyword evidence="5" id="KW-0479">Metal-binding</keyword>
<keyword evidence="8" id="KW-0408">Iron</keyword>
<organism evidence="11 12">
    <name type="scientific">Gymnopus androsaceus JB14</name>
    <dbReference type="NCBI Taxonomy" id="1447944"/>
    <lineage>
        <taxon>Eukaryota</taxon>
        <taxon>Fungi</taxon>
        <taxon>Dikarya</taxon>
        <taxon>Basidiomycota</taxon>
        <taxon>Agaricomycotina</taxon>
        <taxon>Agaricomycetes</taxon>
        <taxon>Agaricomycetidae</taxon>
        <taxon>Agaricales</taxon>
        <taxon>Marasmiineae</taxon>
        <taxon>Omphalotaceae</taxon>
        <taxon>Gymnopus</taxon>
    </lineage>
</organism>
<gene>
    <name evidence="11" type="ORF">BT96DRAFT_42207</name>
</gene>
<dbReference type="PANTHER" id="PTHR23418:SF0">
    <property type="entry name" value="ACIREDUCTONE DIOXYGENASE"/>
    <property type="match status" value="1"/>
</dbReference>
<dbReference type="GO" id="GO:0010309">
    <property type="term" value="F:acireductone dioxygenase [iron(II)-requiring] activity"/>
    <property type="evidence" value="ECO:0007669"/>
    <property type="project" value="UniProtKB-EC"/>
</dbReference>
<dbReference type="EC" id="1.13.11.54" evidence="10"/>
<evidence type="ECO:0000313" key="12">
    <source>
        <dbReference type="Proteomes" id="UP000799118"/>
    </source>
</evidence>
<dbReference type="GO" id="GO:0046872">
    <property type="term" value="F:metal ion binding"/>
    <property type="evidence" value="ECO:0007669"/>
    <property type="project" value="UniProtKB-KW"/>
</dbReference>
<evidence type="ECO:0000256" key="2">
    <source>
        <dbReference type="ARBA" id="ARBA00001954"/>
    </source>
</evidence>
<evidence type="ECO:0000256" key="5">
    <source>
        <dbReference type="ARBA" id="ARBA00022723"/>
    </source>
</evidence>
<evidence type="ECO:0000256" key="9">
    <source>
        <dbReference type="ARBA" id="ARBA00023167"/>
    </source>
</evidence>
<evidence type="ECO:0000256" key="10">
    <source>
        <dbReference type="ARBA" id="ARBA00039005"/>
    </source>
</evidence>
<dbReference type="Gene3D" id="2.60.120.10">
    <property type="entry name" value="Jelly Rolls"/>
    <property type="match status" value="1"/>
</dbReference>
<sequence>MQAYYLSTPSKPVTPEALNSFGFKVASVPVTSTSQSQVSAIARERGYKTTEPMPDDPVQRWTARGGQEGQVEQMKQFYAQEKTTGCEIMFYVTSGGGFYDVRDPTSNTWIRITAVPGLVLALPAGAYHRYIIDAEIAAKGFLWMKGSPAEANSGFARSAEGDKSALRKAYLSSLGLSA</sequence>
<keyword evidence="7" id="KW-0560">Oxidoreductase</keyword>
<keyword evidence="6" id="KW-0223">Dioxygenase</keyword>
<dbReference type="SUPFAM" id="SSF51182">
    <property type="entry name" value="RmlC-like cupins"/>
    <property type="match status" value="1"/>
</dbReference>
<dbReference type="InterPro" id="IPR011051">
    <property type="entry name" value="RmlC_Cupin_sf"/>
</dbReference>
<keyword evidence="12" id="KW-1185">Reference proteome</keyword>
<keyword evidence="9" id="KW-0486">Methionine biosynthesis</keyword>
<dbReference type="AlphaFoldDB" id="A0A6A4HMS1"/>
<dbReference type="Proteomes" id="UP000799118">
    <property type="component" value="Unassembled WGS sequence"/>
</dbReference>
<keyword evidence="3" id="KW-0533">Nickel</keyword>
<dbReference type="OrthoDB" id="10354503at2759"/>
<dbReference type="InterPro" id="IPR004313">
    <property type="entry name" value="ARD"/>
</dbReference>
<evidence type="ECO:0000313" key="11">
    <source>
        <dbReference type="EMBL" id="KAE9398125.1"/>
    </source>
</evidence>
<dbReference type="InterPro" id="IPR014710">
    <property type="entry name" value="RmlC-like_jellyroll"/>
</dbReference>
<protein>
    <recommendedName>
        <fullName evidence="10">acireductone dioxygenase (Fe(2+)-requiring)</fullName>
        <ecNumber evidence="10">1.13.11.54</ecNumber>
    </recommendedName>
</protein>
<dbReference type="GO" id="GO:0009086">
    <property type="term" value="P:methionine biosynthetic process"/>
    <property type="evidence" value="ECO:0007669"/>
    <property type="project" value="UniProtKB-KW"/>
</dbReference>
<dbReference type="EMBL" id="ML769487">
    <property type="protein sequence ID" value="KAE9398125.1"/>
    <property type="molecule type" value="Genomic_DNA"/>
</dbReference>
<evidence type="ECO:0000256" key="8">
    <source>
        <dbReference type="ARBA" id="ARBA00023004"/>
    </source>
</evidence>
<comment type="cofactor">
    <cofactor evidence="2">
        <name>Fe(2+)</name>
        <dbReference type="ChEBI" id="CHEBI:29033"/>
    </cofactor>
</comment>
<accession>A0A6A4HMS1</accession>
<proteinExistence type="predicted"/>
<reference evidence="11" key="1">
    <citation type="journal article" date="2019" name="Environ. Microbiol.">
        <title>Fungal ecological strategies reflected in gene transcription - a case study of two litter decomposers.</title>
        <authorList>
            <person name="Barbi F."/>
            <person name="Kohler A."/>
            <person name="Barry K."/>
            <person name="Baskaran P."/>
            <person name="Daum C."/>
            <person name="Fauchery L."/>
            <person name="Ihrmark K."/>
            <person name="Kuo A."/>
            <person name="LaButti K."/>
            <person name="Lipzen A."/>
            <person name="Morin E."/>
            <person name="Grigoriev I.V."/>
            <person name="Henrissat B."/>
            <person name="Lindahl B."/>
            <person name="Martin F."/>
        </authorList>
    </citation>
    <scope>NUCLEOTIDE SEQUENCE</scope>
    <source>
        <strain evidence="11">JB14</strain>
    </source>
</reference>
<comment type="catalytic activity">
    <reaction evidence="1">
        <text>1,2-dihydroxy-5-(methylsulfanyl)pent-1-en-3-one + O2 = 4-methylsulfanyl-2-oxobutanoate + formate + 2 H(+)</text>
        <dbReference type="Rhea" id="RHEA:24504"/>
        <dbReference type="ChEBI" id="CHEBI:15378"/>
        <dbReference type="ChEBI" id="CHEBI:15379"/>
        <dbReference type="ChEBI" id="CHEBI:15740"/>
        <dbReference type="ChEBI" id="CHEBI:16723"/>
        <dbReference type="ChEBI" id="CHEBI:49252"/>
        <dbReference type="EC" id="1.13.11.54"/>
    </reaction>
</comment>
<evidence type="ECO:0000256" key="7">
    <source>
        <dbReference type="ARBA" id="ARBA00023002"/>
    </source>
</evidence>
<dbReference type="PANTHER" id="PTHR23418">
    <property type="entry name" value="ACIREDUCTONE DIOXYGENASE"/>
    <property type="match status" value="1"/>
</dbReference>
<evidence type="ECO:0000256" key="4">
    <source>
        <dbReference type="ARBA" id="ARBA00022605"/>
    </source>
</evidence>